<sequence>MNAVTTPPEAGGGCGAVTAVRGSLVWFGEDPFLTSGEGALEYVEDGLLVCRDGRITAAGEYSDLVEKLPVGATVVHHRDKLILPGFVDPHVHYVQTRIIGAYGDQLLDWLQNSVYPEEARFASRAYAERFAKLFCEQILRNGTTTALVNCATYPVSVDALFEETNRRGMRVAAGKVLMDRNARPDLLDPSPLQGYEESEALIRKWHGVGRSLYAVTPRFAVACTGEMLRLAGKLWHEHPGTLMQTHLAENTDEVEEVRRLFPERENYVDVYEHYGLLGRGAVFAHSVHLEKREWKRLSATGSGVAHCPTSNLFLGSGLFSMRDARRRKRPVHTGLGTDVGGGTSLSLLQTMGEAYKVGQLGHVPMDGTKLFYLATLGGAETMGLEGVIGSLAPGHEADFVVLDPSATQLLAARTAESETVDDLLFALATLGDDRAVAATYVGGRVAHERSPCPDPKPRRSSRRRWNRSRNRELRWLKFEEGAGWSKDLEVPGAWSPHGPGIEAYKSLLYCLHQDTAANPFLWWDVYDKETGAWRGDREITDVLGDRVPNHGQPAVSHANDFLYCVHHRDVSDTRLWWSRYNIEGAEPGWSADQVVKEPGGREVRASGASLTVYDGLLYCVLRREDGTLRWLSHDTGTKAWSAESDVPGGFTSSRTPVVERFKDHLYCVHDRGDDQLHWMTYSSVSRSWSGSRRIEDPDGNPVRTSYAPAIARYNDHLYCVFHQEDSGGWGRLWWTRYDEGKGWSRPERVGAAISSAGFDVSAYHGPLFCVHRG</sequence>
<evidence type="ECO:0000256" key="2">
    <source>
        <dbReference type="ARBA" id="ARBA00004984"/>
    </source>
</evidence>
<feature type="domain" description="Amidohydrolase-related" evidence="10">
    <location>
        <begin position="82"/>
        <end position="445"/>
    </location>
</feature>
<dbReference type="InterPro" id="IPR051607">
    <property type="entry name" value="Metallo-dep_hydrolases"/>
</dbReference>
<dbReference type="InterPro" id="IPR011059">
    <property type="entry name" value="Metal-dep_hydrolase_composite"/>
</dbReference>
<evidence type="ECO:0000313" key="11">
    <source>
        <dbReference type="EMBL" id="MES0832840.1"/>
    </source>
</evidence>
<evidence type="ECO:0000256" key="9">
    <source>
        <dbReference type="SAM" id="MobiDB-lite"/>
    </source>
</evidence>
<dbReference type="InterPro" id="IPR006680">
    <property type="entry name" value="Amidohydro-rel"/>
</dbReference>
<dbReference type="SUPFAM" id="SSF51556">
    <property type="entry name" value="Metallo-dependent hydrolases"/>
    <property type="match status" value="1"/>
</dbReference>
<evidence type="ECO:0000256" key="1">
    <source>
        <dbReference type="ARBA" id="ARBA00001947"/>
    </source>
</evidence>
<dbReference type="PANTHER" id="PTHR11271">
    <property type="entry name" value="GUANINE DEAMINASE"/>
    <property type="match status" value="1"/>
</dbReference>
<keyword evidence="5" id="KW-0479">Metal-binding</keyword>
<evidence type="ECO:0000256" key="8">
    <source>
        <dbReference type="NCBIfam" id="TIGR02967"/>
    </source>
</evidence>
<comment type="cofactor">
    <cofactor evidence="1">
        <name>Zn(2+)</name>
        <dbReference type="ChEBI" id="CHEBI:29105"/>
    </cofactor>
</comment>
<dbReference type="Proteomes" id="UP001432401">
    <property type="component" value="Unassembled WGS sequence"/>
</dbReference>
<evidence type="ECO:0000256" key="7">
    <source>
        <dbReference type="ARBA" id="ARBA00022833"/>
    </source>
</evidence>
<feature type="region of interest" description="Disordered" evidence="9">
    <location>
        <begin position="446"/>
        <end position="465"/>
    </location>
</feature>
<dbReference type="Gene3D" id="2.120.10.70">
    <property type="entry name" value="Fucose-specific lectin"/>
    <property type="match status" value="1"/>
</dbReference>
<evidence type="ECO:0000256" key="6">
    <source>
        <dbReference type="ARBA" id="ARBA00022801"/>
    </source>
</evidence>
<gene>
    <name evidence="11" type="primary">guaD</name>
    <name evidence="11" type="ORF">ABUK86_03595</name>
</gene>
<organism evidence="11 12">
    <name type="scientific">Nocardiopsis tropica</name>
    <dbReference type="NCBI Taxonomy" id="109330"/>
    <lineage>
        <taxon>Bacteria</taxon>
        <taxon>Bacillati</taxon>
        <taxon>Actinomycetota</taxon>
        <taxon>Actinomycetes</taxon>
        <taxon>Streptosporangiales</taxon>
        <taxon>Nocardiopsidaceae</taxon>
        <taxon>Nocardiopsis</taxon>
    </lineage>
</organism>
<dbReference type="SUPFAM" id="SSF51338">
    <property type="entry name" value="Composite domain of metallo-dependent hydrolases"/>
    <property type="match status" value="2"/>
</dbReference>
<proteinExistence type="inferred from homology"/>
<dbReference type="PANTHER" id="PTHR11271:SF6">
    <property type="entry name" value="GUANINE DEAMINASE"/>
    <property type="match status" value="1"/>
</dbReference>
<comment type="caution">
    <text evidence="11">The sequence shown here is derived from an EMBL/GenBank/DDBJ whole genome shotgun (WGS) entry which is preliminary data.</text>
</comment>
<dbReference type="Pfam" id="PF01979">
    <property type="entry name" value="Amidohydro_1"/>
    <property type="match status" value="1"/>
</dbReference>
<comment type="pathway">
    <text evidence="2">Purine metabolism; guanine degradation; xanthine from guanine: step 1/1.</text>
</comment>
<keyword evidence="7" id="KW-0862">Zinc</keyword>
<comment type="similarity">
    <text evidence="3">Belongs to the metallo-dependent hydrolases superfamily. ATZ/TRZ family.</text>
</comment>
<dbReference type="Gene3D" id="2.30.40.10">
    <property type="entry name" value="Urease, subunit C, domain 1"/>
    <property type="match status" value="1"/>
</dbReference>
<dbReference type="EC" id="3.5.4.3" evidence="4 8"/>
<dbReference type="EMBL" id="JBEQNB010000002">
    <property type="protein sequence ID" value="MES0832840.1"/>
    <property type="molecule type" value="Genomic_DNA"/>
</dbReference>
<dbReference type="RefSeq" id="WP_352982566.1">
    <property type="nucleotide sequence ID" value="NZ_JBEQNA010000001.1"/>
</dbReference>
<accession>A0ABV1ZP03</accession>
<keyword evidence="6 11" id="KW-0378">Hydrolase</keyword>
<protein>
    <recommendedName>
        <fullName evidence="4 8">Guanine deaminase</fullName>
        <ecNumber evidence="4 8">3.5.4.3</ecNumber>
    </recommendedName>
</protein>
<dbReference type="InterPro" id="IPR032466">
    <property type="entry name" value="Metal_Hydrolase"/>
</dbReference>
<dbReference type="NCBIfam" id="NF006679">
    <property type="entry name" value="PRK09228.1"/>
    <property type="match status" value="1"/>
</dbReference>
<dbReference type="NCBIfam" id="TIGR02967">
    <property type="entry name" value="guan_deamin"/>
    <property type="match status" value="1"/>
</dbReference>
<dbReference type="InterPro" id="IPR014311">
    <property type="entry name" value="Guanine_deaminase"/>
</dbReference>
<feature type="compositionally biased region" description="Basic and acidic residues" evidence="9">
    <location>
        <begin position="446"/>
        <end position="457"/>
    </location>
</feature>
<name>A0ABV1ZP03_9ACTN</name>
<evidence type="ECO:0000313" key="12">
    <source>
        <dbReference type="Proteomes" id="UP001432401"/>
    </source>
</evidence>
<keyword evidence="12" id="KW-1185">Reference proteome</keyword>
<reference evidence="11 12" key="1">
    <citation type="submission" date="2024-06" db="EMBL/GenBank/DDBJ databases">
        <authorList>
            <person name="Bataeva Y.V."/>
            <person name="Grigorian L.N."/>
            <person name="Solomentsev V.I."/>
        </authorList>
    </citation>
    <scope>NUCLEOTIDE SEQUENCE [LARGE SCALE GENOMIC DNA]</scope>
    <source>
        <strain evidence="12">SCPM-O-B-12605 (RCAM04882)</strain>
    </source>
</reference>
<dbReference type="SUPFAM" id="SSF89372">
    <property type="entry name" value="Fucose-specific lectin"/>
    <property type="match status" value="1"/>
</dbReference>
<evidence type="ECO:0000256" key="5">
    <source>
        <dbReference type="ARBA" id="ARBA00022723"/>
    </source>
</evidence>
<evidence type="ECO:0000259" key="10">
    <source>
        <dbReference type="Pfam" id="PF01979"/>
    </source>
</evidence>
<dbReference type="Gene3D" id="3.20.20.140">
    <property type="entry name" value="Metal-dependent hydrolases"/>
    <property type="match status" value="1"/>
</dbReference>
<evidence type="ECO:0000256" key="3">
    <source>
        <dbReference type="ARBA" id="ARBA00006745"/>
    </source>
</evidence>
<evidence type="ECO:0000256" key="4">
    <source>
        <dbReference type="ARBA" id="ARBA00012781"/>
    </source>
</evidence>
<dbReference type="GO" id="GO:0008892">
    <property type="term" value="F:guanine deaminase activity"/>
    <property type="evidence" value="ECO:0007669"/>
    <property type="project" value="UniProtKB-EC"/>
</dbReference>